<evidence type="ECO:0000313" key="3">
    <source>
        <dbReference type="Proteomes" id="UP001596422"/>
    </source>
</evidence>
<organism evidence="1 3">
    <name type="scientific">Marinobacterium aestuariivivens</name>
    <dbReference type="NCBI Taxonomy" id="1698799"/>
    <lineage>
        <taxon>Bacteria</taxon>
        <taxon>Pseudomonadati</taxon>
        <taxon>Pseudomonadota</taxon>
        <taxon>Gammaproteobacteria</taxon>
        <taxon>Oceanospirillales</taxon>
        <taxon>Oceanospirillaceae</taxon>
        <taxon>Marinobacterium</taxon>
    </lineage>
</organism>
<keyword evidence="1" id="KW-0808">Transferase</keyword>
<dbReference type="InterPro" id="IPR014942">
    <property type="entry name" value="AbiEii"/>
</dbReference>
<keyword evidence="3" id="KW-1185">Reference proteome</keyword>
<proteinExistence type="predicted"/>
<dbReference type="EMBL" id="JBHSWE010000002">
    <property type="protein sequence ID" value="MFC6674351.1"/>
    <property type="molecule type" value="Genomic_DNA"/>
</dbReference>
<reference evidence="3" key="2">
    <citation type="journal article" date="2019" name="Int. J. Syst. Evol. Microbiol.">
        <title>The Global Catalogue of Microorganisms (GCM) 10K type strain sequencing project: providing services to taxonomists for standard genome sequencing and annotation.</title>
        <authorList>
            <consortium name="The Broad Institute Genomics Platform"/>
            <consortium name="The Broad Institute Genome Sequencing Center for Infectious Disease"/>
            <person name="Wu L."/>
            <person name="Ma J."/>
        </authorList>
    </citation>
    <scope>NUCLEOTIDE SEQUENCE [LARGE SCALE GENOMIC DNA]</scope>
    <source>
        <strain evidence="3">NBRC 111756</strain>
    </source>
</reference>
<gene>
    <name evidence="1" type="ORF">ACFQDL_30950</name>
    <name evidence="2" type="ORF">ACFQDL_32690</name>
</gene>
<sequence>MDVFELYADASKHGELKALIELGAQEHPTGLAQSFLEKDIWVTEILRLLYDEKLLGEWDIAFKGGTALSKCWGAIERFSEDIDLSIHWADLALADDEDATWHKTTEKRAQRDRFRKAQDKLLTAWTTELVERLNTRLAVYRIEGLRAELEADSGGEKVDIHFPRVTANDNAYQLDHVLLEFGGRNRGRPTSPHTIQTYLSEVPQIAEALALPIGTVVAYDAGYILWEKLTALHQFSTQEKTPNFNRLARHWYDVNCLLQQEGFAKPLDEEQAMKDVVEMKRLRYSQRGVDYEAVLRGGLQLIPDDARLATIREDHQAAVEGGMFFAEPDPFETIIERLRTSQDTINEALFDTDES</sequence>
<evidence type="ECO:0000313" key="2">
    <source>
        <dbReference type="EMBL" id="MFC6674351.1"/>
    </source>
</evidence>
<dbReference type="EMBL" id="JBHSWE010000002">
    <property type="protein sequence ID" value="MFC6674019.1"/>
    <property type="molecule type" value="Genomic_DNA"/>
</dbReference>
<name>A0ABW2AA83_9GAMM</name>
<dbReference type="GO" id="GO:0016740">
    <property type="term" value="F:transferase activity"/>
    <property type="evidence" value="ECO:0007669"/>
    <property type="project" value="UniProtKB-KW"/>
</dbReference>
<accession>A0ABW2AA83</accession>
<protein>
    <submittedName>
        <fullName evidence="1">Nucleotidyl transferase AbiEii/AbiGii toxin family protein</fullName>
    </submittedName>
</protein>
<comment type="caution">
    <text evidence="1">The sequence shown here is derived from an EMBL/GenBank/DDBJ whole genome shotgun (WGS) entry which is preliminary data.</text>
</comment>
<dbReference type="Pfam" id="PF08843">
    <property type="entry name" value="AbiEii"/>
    <property type="match status" value="1"/>
</dbReference>
<reference evidence="1" key="3">
    <citation type="submission" date="2024-09" db="EMBL/GenBank/DDBJ databases">
        <authorList>
            <person name="Sun Q."/>
            <person name="Mori K."/>
        </authorList>
    </citation>
    <scope>NUCLEOTIDE SEQUENCE</scope>
    <source>
        <strain evidence="1">NBRC 111756</strain>
    </source>
</reference>
<reference evidence="1" key="1">
    <citation type="journal article" date="2014" name="Int. J. Syst. Evol. Microbiol.">
        <title>Complete genome of a new Firmicutes species belonging to the dominant human colonic microbiota ('Ruminococcus bicirculans') reveals two chromosomes and a selective capacity to utilize plant glucans.</title>
        <authorList>
            <consortium name="NISC Comparative Sequencing Program"/>
            <person name="Wegmann U."/>
            <person name="Louis P."/>
            <person name="Goesmann A."/>
            <person name="Henrissat B."/>
            <person name="Duncan S.H."/>
            <person name="Flint H.J."/>
        </authorList>
    </citation>
    <scope>NUCLEOTIDE SEQUENCE</scope>
    <source>
        <strain evidence="1">NBRC 111756</strain>
    </source>
</reference>
<evidence type="ECO:0000313" key="1">
    <source>
        <dbReference type="EMBL" id="MFC6674019.1"/>
    </source>
</evidence>
<dbReference type="Gene3D" id="3.10.450.620">
    <property type="entry name" value="JHP933, nucleotidyltransferase-like core domain"/>
    <property type="match status" value="1"/>
</dbReference>
<dbReference type="Proteomes" id="UP001596422">
    <property type="component" value="Unassembled WGS sequence"/>
</dbReference>
<dbReference type="RefSeq" id="WP_379913601.1">
    <property type="nucleotide sequence ID" value="NZ_JBHSWE010000002.1"/>
</dbReference>